<dbReference type="Gene3D" id="1.10.101.10">
    <property type="entry name" value="PGBD-like superfamily/PGBD"/>
    <property type="match status" value="1"/>
</dbReference>
<reference evidence="3" key="1">
    <citation type="submission" date="2021-04" db="EMBL/GenBank/DDBJ databases">
        <title>Genome based classification of Actinospica acidithermotolerans sp. nov., an actinobacterium isolated from an Indonesian hot spring.</title>
        <authorList>
            <person name="Kusuma A.B."/>
            <person name="Putra K.E."/>
            <person name="Nafisah S."/>
            <person name="Loh J."/>
            <person name="Nouioui I."/>
            <person name="Goodfellow M."/>
        </authorList>
    </citation>
    <scope>NUCLEOTIDE SEQUENCE</scope>
    <source>
        <strain evidence="3">CSCA 57</strain>
    </source>
</reference>
<evidence type="ECO:0000256" key="1">
    <source>
        <dbReference type="SAM" id="SignalP"/>
    </source>
</evidence>
<dbReference type="InterPro" id="IPR036365">
    <property type="entry name" value="PGBD-like_sf"/>
</dbReference>
<dbReference type="InterPro" id="IPR036366">
    <property type="entry name" value="PGBDSf"/>
</dbReference>
<protein>
    <recommendedName>
        <fullName evidence="2">Peptidoglycan binding-like domain-containing protein</fullName>
    </recommendedName>
</protein>
<dbReference type="PROSITE" id="PS51257">
    <property type="entry name" value="PROKAR_LIPOPROTEIN"/>
    <property type="match status" value="1"/>
</dbReference>
<sequence>MSRSQSLLAAAAVAAAVVVPFAIPTTASAASSSCATPLGCLAPGDSSGFVKIWQEDLNFYMTIGTGQCRPTLTEDGIYGSLTTNATRCFQTLQGDGVDGIAGMQTQISMCKILQTLAPTSAIYYQTCTFTGAPGTVLV</sequence>
<comment type="caution">
    <text evidence="3">The sequence shown here is derived from an EMBL/GenBank/DDBJ whole genome shotgun (WGS) entry which is preliminary data.</text>
</comment>
<accession>A0A941IQJ1</accession>
<feature type="domain" description="Peptidoglycan binding-like" evidence="2">
    <location>
        <begin position="50"/>
        <end position="105"/>
    </location>
</feature>
<dbReference type="EMBL" id="JAGSOG010000053">
    <property type="protein sequence ID" value="MBR7834267.1"/>
    <property type="molecule type" value="Genomic_DNA"/>
</dbReference>
<evidence type="ECO:0000259" key="2">
    <source>
        <dbReference type="Pfam" id="PF01471"/>
    </source>
</evidence>
<dbReference type="InterPro" id="IPR002477">
    <property type="entry name" value="Peptidoglycan-bd-like"/>
</dbReference>
<keyword evidence="4" id="KW-1185">Reference proteome</keyword>
<dbReference type="AlphaFoldDB" id="A0A941IQJ1"/>
<dbReference type="SUPFAM" id="SSF47090">
    <property type="entry name" value="PGBD-like"/>
    <property type="match status" value="1"/>
</dbReference>
<dbReference type="Proteomes" id="UP000675781">
    <property type="component" value="Unassembled WGS sequence"/>
</dbReference>
<evidence type="ECO:0000313" key="4">
    <source>
        <dbReference type="Proteomes" id="UP000675781"/>
    </source>
</evidence>
<gene>
    <name evidence="3" type="ORF">KDL01_13410</name>
</gene>
<organism evidence="3 4">
    <name type="scientific">Actinospica durhamensis</name>
    <dbReference type="NCBI Taxonomy" id="1508375"/>
    <lineage>
        <taxon>Bacteria</taxon>
        <taxon>Bacillati</taxon>
        <taxon>Actinomycetota</taxon>
        <taxon>Actinomycetes</taxon>
        <taxon>Catenulisporales</taxon>
        <taxon>Actinospicaceae</taxon>
        <taxon>Actinospica</taxon>
    </lineage>
</organism>
<feature type="chain" id="PRO_5036793395" description="Peptidoglycan binding-like domain-containing protein" evidence="1">
    <location>
        <begin position="30"/>
        <end position="138"/>
    </location>
</feature>
<dbReference type="RefSeq" id="WP_212528788.1">
    <property type="nucleotide sequence ID" value="NZ_JAGSOG010000053.1"/>
</dbReference>
<name>A0A941IQJ1_9ACTN</name>
<proteinExistence type="predicted"/>
<keyword evidence="1" id="KW-0732">Signal</keyword>
<feature type="signal peptide" evidence="1">
    <location>
        <begin position="1"/>
        <end position="29"/>
    </location>
</feature>
<evidence type="ECO:0000313" key="3">
    <source>
        <dbReference type="EMBL" id="MBR7834267.1"/>
    </source>
</evidence>
<dbReference type="Pfam" id="PF01471">
    <property type="entry name" value="PG_binding_1"/>
    <property type="match status" value="1"/>
</dbReference>